<comment type="pathway">
    <text evidence="9">Protein modification; lipoprotein biosynthesis (signal peptide cleavage).</text>
</comment>
<dbReference type="GO" id="GO:0006508">
    <property type="term" value="P:proteolysis"/>
    <property type="evidence" value="ECO:0007669"/>
    <property type="project" value="UniProtKB-KW"/>
</dbReference>
<feature type="transmembrane region" description="Helical" evidence="9">
    <location>
        <begin position="81"/>
        <end position="99"/>
    </location>
</feature>
<comment type="caution">
    <text evidence="13">The sequence shown here is derived from an EMBL/GenBank/DDBJ whole genome shotgun (WGS) entry which is preliminary data.</text>
</comment>
<evidence type="ECO:0000313" key="12">
    <source>
        <dbReference type="EMBL" id="GED70267.1"/>
    </source>
</evidence>
<proteinExistence type="inferred from homology"/>
<dbReference type="EMBL" id="LGIQ01000007">
    <property type="protein sequence ID" value="KNB72701.1"/>
    <property type="molecule type" value="Genomic_DNA"/>
</dbReference>
<reference evidence="14" key="1">
    <citation type="submission" date="2015-07" db="EMBL/GenBank/DDBJ databases">
        <title>Genome sequencing project for genomic taxonomy and phylogenomics of Bacillus-like bacteria.</title>
        <authorList>
            <person name="Liu B."/>
            <person name="Wang J."/>
            <person name="Zhu Y."/>
            <person name="Liu G."/>
            <person name="Chen Q."/>
            <person name="Chen Z."/>
            <person name="Lan J."/>
            <person name="Che J."/>
            <person name="Ge C."/>
            <person name="Shi H."/>
            <person name="Pan Z."/>
            <person name="Liu X."/>
        </authorList>
    </citation>
    <scope>NUCLEOTIDE SEQUENCE [LARGE SCALE GENOMIC DNA]</scope>
    <source>
        <strain evidence="14">DSM 9887</strain>
    </source>
</reference>
<keyword evidence="6 9" id="KW-0378">Hydrolase</keyword>
<accession>A0A0K9YVJ5</accession>
<evidence type="ECO:0000256" key="3">
    <source>
        <dbReference type="ARBA" id="ARBA00022670"/>
    </source>
</evidence>
<dbReference type="UniPathway" id="UPA00665"/>
<dbReference type="Pfam" id="PF01252">
    <property type="entry name" value="Peptidase_A8"/>
    <property type="match status" value="1"/>
</dbReference>
<dbReference type="PANTHER" id="PTHR33695:SF1">
    <property type="entry name" value="LIPOPROTEIN SIGNAL PEPTIDASE"/>
    <property type="match status" value="1"/>
</dbReference>
<evidence type="ECO:0000256" key="2">
    <source>
        <dbReference type="ARBA" id="ARBA00022475"/>
    </source>
</evidence>
<evidence type="ECO:0000256" key="11">
    <source>
        <dbReference type="RuleBase" id="RU004181"/>
    </source>
</evidence>
<feature type="active site" evidence="9">
    <location>
        <position position="109"/>
    </location>
</feature>
<dbReference type="NCBIfam" id="TIGR00077">
    <property type="entry name" value="lspA"/>
    <property type="match status" value="1"/>
</dbReference>
<evidence type="ECO:0000256" key="5">
    <source>
        <dbReference type="ARBA" id="ARBA00022750"/>
    </source>
</evidence>
<reference evidence="12 15" key="3">
    <citation type="submission" date="2019-06" db="EMBL/GenBank/DDBJ databases">
        <title>Whole genome shotgun sequence of Brevibacillus reuszeri NBRC 15719.</title>
        <authorList>
            <person name="Hosoyama A."/>
            <person name="Uohara A."/>
            <person name="Ohji S."/>
            <person name="Ichikawa N."/>
        </authorList>
    </citation>
    <scope>NUCLEOTIDE SEQUENCE [LARGE SCALE GENOMIC DNA]</scope>
    <source>
        <strain evidence="12 15">NBRC 15719</strain>
    </source>
</reference>
<keyword evidence="12" id="KW-0449">Lipoprotein</keyword>
<evidence type="ECO:0000256" key="9">
    <source>
        <dbReference type="HAMAP-Rule" id="MF_00161"/>
    </source>
</evidence>
<dbReference type="PATRIC" id="fig|54915.3.peg.1527"/>
<dbReference type="PANTHER" id="PTHR33695">
    <property type="entry name" value="LIPOPROTEIN SIGNAL PEPTIDASE"/>
    <property type="match status" value="1"/>
</dbReference>
<keyword evidence="2 9" id="KW-1003">Cell membrane</keyword>
<keyword evidence="7 9" id="KW-1133">Transmembrane helix</keyword>
<dbReference type="GO" id="GO:0005886">
    <property type="term" value="C:plasma membrane"/>
    <property type="evidence" value="ECO:0007669"/>
    <property type="project" value="UniProtKB-SubCell"/>
</dbReference>
<keyword evidence="4 9" id="KW-0812">Transmembrane</keyword>
<comment type="caution">
    <text evidence="9">Lacks conserved residue(s) required for the propagation of feature annotation.</text>
</comment>
<dbReference type="Proteomes" id="UP000319578">
    <property type="component" value="Unassembled WGS sequence"/>
</dbReference>
<evidence type="ECO:0000256" key="8">
    <source>
        <dbReference type="ARBA" id="ARBA00023136"/>
    </source>
</evidence>
<comment type="function">
    <text evidence="9 10">This protein specifically catalyzes the removal of signal peptides from prolipoproteins.</text>
</comment>
<comment type="catalytic activity">
    <reaction evidence="9 10">
        <text>Release of signal peptides from bacterial membrane prolipoproteins. Hydrolyzes -Xaa-Yaa-Zaa-|-(S,diacylglyceryl)Cys-, in which Xaa is hydrophobic (preferably Leu), and Yaa (Ala or Ser) and Zaa (Gly or Ala) have small, neutral side chains.</text>
        <dbReference type="EC" id="3.4.23.36"/>
    </reaction>
</comment>
<evidence type="ECO:0000313" key="15">
    <source>
        <dbReference type="Proteomes" id="UP000319578"/>
    </source>
</evidence>
<feature type="transmembrane region" description="Helical" evidence="9">
    <location>
        <begin position="53"/>
        <end position="72"/>
    </location>
</feature>
<dbReference type="AlphaFoldDB" id="A0A0K9YVJ5"/>
<evidence type="ECO:0000256" key="6">
    <source>
        <dbReference type="ARBA" id="ARBA00022801"/>
    </source>
</evidence>
<gene>
    <name evidence="9" type="primary">lspA</name>
    <name evidence="12" type="synonym">lspA_1</name>
    <name evidence="13" type="ORF">ADS79_12710</name>
    <name evidence="12" type="ORF">BRE01_39690</name>
</gene>
<keyword evidence="15" id="KW-1185">Reference proteome</keyword>
<name>A0A0K9YVJ5_9BACL</name>
<evidence type="ECO:0000256" key="7">
    <source>
        <dbReference type="ARBA" id="ARBA00022989"/>
    </source>
</evidence>
<evidence type="ECO:0000256" key="4">
    <source>
        <dbReference type="ARBA" id="ARBA00022692"/>
    </source>
</evidence>
<keyword evidence="3 9" id="KW-0645">Protease</keyword>
<organism evidence="13 14">
    <name type="scientific">Brevibacillus reuszeri</name>
    <dbReference type="NCBI Taxonomy" id="54915"/>
    <lineage>
        <taxon>Bacteria</taxon>
        <taxon>Bacillati</taxon>
        <taxon>Bacillota</taxon>
        <taxon>Bacilli</taxon>
        <taxon>Bacillales</taxon>
        <taxon>Paenibacillaceae</taxon>
        <taxon>Brevibacillus</taxon>
    </lineage>
</organism>
<comment type="similarity">
    <text evidence="1 9 11">Belongs to the peptidase A8 family.</text>
</comment>
<dbReference type="GO" id="GO:0004190">
    <property type="term" value="F:aspartic-type endopeptidase activity"/>
    <property type="evidence" value="ECO:0007669"/>
    <property type="project" value="UniProtKB-UniRule"/>
</dbReference>
<dbReference type="PROSITE" id="PS00855">
    <property type="entry name" value="SPASE_II"/>
    <property type="match status" value="1"/>
</dbReference>
<reference evidence="13" key="2">
    <citation type="submission" date="2015-07" db="EMBL/GenBank/DDBJ databases">
        <title>MeaNS - Measles Nucleotide Surveillance Program.</title>
        <authorList>
            <person name="Tran T."/>
            <person name="Druce J."/>
        </authorList>
    </citation>
    <scope>NUCLEOTIDE SEQUENCE</scope>
    <source>
        <strain evidence="13">DSM 9887</strain>
    </source>
</reference>
<dbReference type="STRING" id="54915.ADS79_12710"/>
<dbReference type="RefSeq" id="WP_049738747.1">
    <property type="nucleotide sequence ID" value="NZ_BJON01000015.1"/>
</dbReference>
<dbReference type="PRINTS" id="PR00781">
    <property type="entry name" value="LIPOSIGPTASE"/>
</dbReference>
<dbReference type="EMBL" id="BJON01000015">
    <property type="protein sequence ID" value="GED70267.1"/>
    <property type="molecule type" value="Genomic_DNA"/>
</dbReference>
<dbReference type="OrthoDB" id="9810259at2"/>
<keyword evidence="5 9" id="KW-0064">Aspartyl protease</keyword>
<feature type="transmembrane region" description="Helical" evidence="9">
    <location>
        <begin position="119"/>
        <end position="143"/>
    </location>
</feature>
<evidence type="ECO:0000256" key="1">
    <source>
        <dbReference type="ARBA" id="ARBA00006139"/>
    </source>
</evidence>
<keyword evidence="8 9" id="KW-0472">Membrane</keyword>
<protein>
    <recommendedName>
        <fullName evidence="9">Lipoprotein signal peptidase</fullName>
        <ecNumber evidence="9">3.4.23.36</ecNumber>
    </recommendedName>
    <alternativeName>
        <fullName evidence="9">Prolipoprotein signal peptidase</fullName>
    </alternativeName>
    <alternativeName>
        <fullName evidence="9">Signal peptidase II</fullName>
        <shortName evidence="9">SPase II</shortName>
    </alternativeName>
</protein>
<feature type="active site" evidence="9">
    <location>
        <position position="124"/>
    </location>
</feature>
<dbReference type="EC" id="3.4.23.36" evidence="9"/>
<evidence type="ECO:0000313" key="13">
    <source>
        <dbReference type="EMBL" id="KNB72701.1"/>
    </source>
</evidence>
<sequence length="149" mass="16546">MIFYLISILVVIADQLAKYLIRLYLPVGETLHVWGFLLTHYENAGMAFSLFQGYARLFAVAAVLFVMGVFYYRKKAGEKRFLMEAGLGFLVGGAVGNAIDRILFGRVTDFLVSSSGNGILNLADHAINIGIVLLFLDAGVGYVRRFKRK</sequence>
<evidence type="ECO:0000313" key="14">
    <source>
        <dbReference type="Proteomes" id="UP000036834"/>
    </source>
</evidence>
<dbReference type="HAMAP" id="MF_00161">
    <property type="entry name" value="LspA"/>
    <property type="match status" value="1"/>
</dbReference>
<comment type="subcellular location">
    <subcellularLocation>
        <location evidence="9">Cell membrane</location>
        <topology evidence="9">Multi-pass membrane protein</topology>
    </subcellularLocation>
</comment>
<dbReference type="Proteomes" id="UP000036834">
    <property type="component" value="Unassembled WGS sequence"/>
</dbReference>
<dbReference type="InterPro" id="IPR001872">
    <property type="entry name" value="Peptidase_A8"/>
</dbReference>
<evidence type="ECO:0000256" key="10">
    <source>
        <dbReference type="RuleBase" id="RU000594"/>
    </source>
</evidence>